<dbReference type="InterPro" id="IPR013783">
    <property type="entry name" value="Ig-like_fold"/>
</dbReference>
<dbReference type="EMBL" id="CAFBPX010000124">
    <property type="protein sequence ID" value="CAB5035160.1"/>
    <property type="molecule type" value="Genomic_DNA"/>
</dbReference>
<evidence type="ECO:0000313" key="2">
    <source>
        <dbReference type="EMBL" id="CAB5035160.1"/>
    </source>
</evidence>
<dbReference type="Gene3D" id="2.70.70.10">
    <property type="entry name" value="Glucose Permease (Domain IIA)"/>
    <property type="match status" value="1"/>
</dbReference>
<dbReference type="GO" id="GO:0004222">
    <property type="term" value="F:metalloendopeptidase activity"/>
    <property type="evidence" value="ECO:0007669"/>
    <property type="project" value="TreeGrafter"/>
</dbReference>
<dbReference type="PANTHER" id="PTHR21666:SF270">
    <property type="entry name" value="MUREIN HYDROLASE ACTIVATOR ENVC"/>
    <property type="match status" value="1"/>
</dbReference>
<dbReference type="InterPro" id="IPR011055">
    <property type="entry name" value="Dup_hybrid_motif"/>
</dbReference>
<organism evidence="2">
    <name type="scientific">freshwater metagenome</name>
    <dbReference type="NCBI Taxonomy" id="449393"/>
    <lineage>
        <taxon>unclassified sequences</taxon>
        <taxon>metagenomes</taxon>
        <taxon>ecological metagenomes</taxon>
    </lineage>
</organism>
<dbReference type="Pfam" id="PF01551">
    <property type="entry name" value="Peptidase_M23"/>
    <property type="match status" value="1"/>
</dbReference>
<dbReference type="AlphaFoldDB" id="A0A6J7S404"/>
<dbReference type="SUPFAM" id="SSF51261">
    <property type="entry name" value="Duplicated hybrid motif"/>
    <property type="match status" value="1"/>
</dbReference>
<accession>A0A6J7S404</accession>
<sequence>MQVLRRPISPLLRRALPALLALLAFAAPAAAALAAAGPGGVEVPGQPVVRDIACPLQPADSCAAGQRLTISGSQLQSAQQITFVGSKGSSSDNVVVKLSSRSAQPSAISVTVPGRAKSGLVRVSGSIGSPATSPRAVKIVAGLPATDDAHGSKKLIAGGTREAHFSYHVTGITAAGAKVEAVSGITGKVVRSWPLIRSGEGSVSWDGFIGKLPAPSGTYRLRLNDEAGVTAKANAGSDTQFELLEGFFPIRGPHKLSSTAMQMFGGGRGHQGSDHFASCGTPLAAWTSGVVQFNAFQGAAGNYIVVQRANGESYAYMHMQQRSPIKVGAKVFAGERLGRLGDTGDAQGCHLHIELWTAPGWYKGGHAYDSLPLMKRLDKLN</sequence>
<dbReference type="Gene3D" id="2.60.40.10">
    <property type="entry name" value="Immunoglobulins"/>
    <property type="match status" value="1"/>
</dbReference>
<evidence type="ECO:0000259" key="1">
    <source>
        <dbReference type="Pfam" id="PF01551"/>
    </source>
</evidence>
<feature type="domain" description="M23ase beta-sheet core" evidence="1">
    <location>
        <begin position="269"/>
        <end position="357"/>
    </location>
</feature>
<reference evidence="2" key="1">
    <citation type="submission" date="2020-05" db="EMBL/GenBank/DDBJ databases">
        <authorList>
            <person name="Chiriac C."/>
            <person name="Salcher M."/>
            <person name="Ghai R."/>
            <person name="Kavagutti S V."/>
        </authorList>
    </citation>
    <scope>NUCLEOTIDE SEQUENCE</scope>
</reference>
<gene>
    <name evidence="2" type="ORF">UFOPK4175_00761</name>
</gene>
<proteinExistence type="predicted"/>
<dbReference type="PANTHER" id="PTHR21666">
    <property type="entry name" value="PEPTIDASE-RELATED"/>
    <property type="match status" value="1"/>
</dbReference>
<dbReference type="CDD" id="cd12797">
    <property type="entry name" value="M23_peptidase"/>
    <property type="match status" value="1"/>
</dbReference>
<name>A0A6J7S404_9ZZZZ</name>
<dbReference type="InterPro" id="IPR050570">
    <property type="entry name" value="Cell_wall_metabolism_enzyme"/>
</dbReference>
<dbReference type="InterPro" id="IPR016047">
    <property type="entry name" value="M23ase_b-sheet_dom"/>
</dbReference>
<protein>
    <submittedName>
        <fullName evidence="2">Unannotated protein</fullName>
    </submittedName>
</protein>